<proteinExistence type="predicted"/>
<feature type="chain" id="PRO_5036403755" description="Defensin" evidence="2">
    <location>
        <begin position="28"/>
        <end position="135"/>
    </location>
</feature>
<gene>
    <name evidence="3" type="ORF">OSB1V03_LOCUS13520</name>
</gene>
<sequence length="135" mass="14730">MFSYNQQLVSAVLSVLMVATITRFTAGDFGCGLMPNSCNYECFGHCVNAGYGSGGCHGSKCMCAWDVINETAQALALQNSNTGSLNTNNNNNNQNNPNVNFNPAQQQQHNNNNNNFPNNNHNNNNNNFPLNNQHS</sequence>
<keyword evidence="4" id="KW-1185">Reference proteome</keyword>
<evidence type="ECO:0000313" key="3">
    <source>
        <dbReference type="EMBL" id="CAD7633121.1"/>
    </source>
</evidence>
<accession>A0A7R9Q6R6</accession>
<dbReference type="Proteomes" id="UP000759131">
    <property type="component" value="Unassembled WGS sequence"/>
</dbReference>
<evidence type="ECO:0000256" key="1">
    <source>
        <dbReference type="SAM" id="MobiDB-lite"/>
    </source>
</evidence>
<keyword evidence="2" id="KW-0732">Signal</keyword>
<evidence type="ECO:0000256" key="2">
    <source>
        <dbReference type="SAM" id="SignalP"/>
    </source>
</evidence>
<organism evidence="3">
    <name type="scientific">Medioppia subpectinata</name>
    <dbReference type="NCBI Taxonomy" id="1979941"/>
    <lineage>
        <taxon>Eukaryota</taxon>
        <taxon>Metazoa</taxon>
        <taxon>Ecdysozoa</taxon>
        <taxon>Arthropoda</taxon>
        <taxon>Chelicerata</taxon>
        <taxon>Arachnida</taxon>
        <taxon>Acari</taxon>
        <taxon>Acariformes</taxon>
        <taxon>Sarcoptiformes</taxon>
        <taxon>Oribatida</taxon>
        <taxon>Brachypylina</taxon>
        <taxon>Oppioidea</taxon>
        <taxon>Oppiidae</taxon>
        <taxon>Medioppia</taxon>
    </lineage>
</organism>
<feature type="region of interest" description="Disordered" evidence="1">
    <location>
        <begin position="81"/>
        <end position="135"/>
    </location>
</feature>
<dbReference type="EMBL" id="CAJPIZ010012169">
    <property type="protein sequence ID" value="CAG2113551.1"/>
    <property type="molecule type" value="Genomic_DNA"/>
</dbReference>
<dbReference type="OrthoDB" id="10540898at2759"/>
<name>A0A7R9Q6R6_9ACAR</name>
<dbReference type="EMBL" id="OC866744">
    <property type="protein sequence ID" value="CAD7633121.1"/>
    <property type="molecule type" value="Genomic_DNA"/>
</dbReference>
<feature type="non-terminal residue" evidence="3">
    <location>
        <position position="1"/>
    </location>
</feature>
<reference evidence="3" key="1">
    <citation type="submission" date="2020-11" db="EMBL/GenBank/DDBJ databases">
        <authorList>
            <person name="Tran Van P."/>
        </authorList>
    </citation>
    <scope>NUCLEOTIDE SEQUENCE</scope>
</reference>
<protein>
    <recommendedName>
        <fullName evidence="5">Defensin</fullName>
    </recommendedName>
</protein>
<evidence type="ECO:0000313" key="4">
    <source>
        <dbReference type="Proteomes" id="UP000759131"/>
    </source>
</evidence>
<dbReference type="AlphaFoldDB" id="A0A7R9Q6R6"/>
<evidence type="ECO:0008006" key="5">
    <source>
        <dbReference type="Google" id="ProtNLM"/>
    </source>
</evidence>
<feature type="signal peptide" evidence="2">
    <location>
        <begin position="1"/>
        <end position="27"/>
    </location>
</feature>